<feature type="domain" description="N-acetyltransferase" evidence="3">
    <location>
        <begin position="175"/>
        <end position="334"/>
    </location>
</feature>
<dbReference type="SUPFAM" id="SSF55729">
    <property type="entry name" value="Acyl-CoA N-acyltransferases (Nat)"/>
    <property type="match status" value="1"/>
</dbReference>
<gene>
    <name evidence="4" type="ORF">RVR_996</name>
</gene>
<dbReference type="PANTHER" id="PTHR43877:SF1">
    <property type="entry name" value="ACETYLTRANSFERASE"/>
    <property type="match status" value="1"/>
</dbReference>
<dbReference type="Pfam" id="PF00583">
    <property type="entry name" value="Acetyltransf_1"/>
    <property type="match status" value="1"/>
</dbReference>
<dbReference type="PANTHER" id="PTHR43877">
    <property type="entry name" value="AMINOALKYLPHOSPHONATE N-ACETYLTRANSFERASE-RELATED-RELATED"/>
    <property type="match status" value="1"/>
</dbReference>
<reference evidence="4 5" key="2">
    <citation type="journal article" date="2011" name="J. Antibiot.">
        <title>Furaquinocins I and J: novel polyketide isoprenoid hybrid compounds from Streptomyces reveromyceticus SN-593.</title>
        <authorList>
            <person name="Panthee S."/>
            <person name="Takahashi S."/>
            <person name="Takagi H."/>
            <person name="Nogawa T."/>
            <person name="Oowada E."/>
            <person name="Uramoto M."/>
            <person name="Osada H."/>
        </authorList>
    </citation>
    <scope>NUCLEOTIDE SEQUENCE [LARGE SCALE GENOMIC DNA]</scope>
    <source>
        <strain evidence="4 5">SN-593</strain>
    </source>
</reference>
<proteinExistence type="predicted"/>
<reference evidence="4 5" key="4">
    <citation type="journal article" date="2020" name="Sci. Rep.">
        <title>beta-carboline chemical signals induce reveromycin production through a LuxR family regulator in Streptomyces sp. SN-593.</title>
        <authorList>
            <person name="Panthee S."/>
            <person name="Kito N."/>
            <person name="Hayashi T."/>
            <person name="Shimizu T."/>
            <person name="Ishikawa J."/>
            <person name="Hamamoto H."/>
            <person name="Osada H."/>
            <person name="Takahashi S."/>
        </authorList>
    </citation>
    <scope>NUCLEOTIDE SEQUENCE [LARGE SCALE GENOMIC DNA]</scope>
    <source>
        <strain evidence="4 5">SN-593</strain>
    </source>
</reference>
<reference evidence="4 5" key="3">
    <citation type="journal article" date="2011" name="Nat. Chem. Biol.">
        <title>Reveromycin A biosynthesis uses RevG and RevJ for stereospecific spiroacetal formation.</title>
        <authorList>
            <person name="Takahashi S."/>
            <person name="Toyoda A."/>
            <person name="Sekiyama Y."/>
            <person name="Takagi H."/>
            <person name="Nogawa T."/>
            <person name="Uramoto M."/>
            <person name="Suzuki R."/>
            <person name="Koshino H."/>
            <person name="Kumano T."/>
            <person name="Panthee S."/>
            <person name="Dairi T."/>
            <person name="Ishikawa J."/>
            <person name="Ikeda H."/>
            <person name="Sakaki Y."/>
            <person name="Osada H."/>
        </authorList>
    </citation>
    <scope>NUCLEOTIDE SEQUENCE [LARGE SCALE GENOMIC DNA]</scope>
    <source>
        <strain evidence="4 5">SN-593</strain>
    </source>
</reference>
<dbReference type="PROSITE" id="PS51186">
    <property type="entry name" value="GNAT"/>
    <property type="match status" value="1"/>
</dbReference>
<dbReference type="EMBL" id="AP018365">
    <property type="protein sequence ID" value="BBA95925.1"/>
    <property type="molecule type" value="Genomic_DNA"/>
</dbReference>
<organism evidence="4 5">
    <name type="scientific">Actinacidiphila reveromycinica</name>
    <dbReference type="NCBI Taxonomy" id="659352"/>
    <lineage>
        <taxon>Bacteria</taxon>
        <taxon>Bacillati</taxon>
        <taxon>Actinomycetota</taxon>
        <taxon>Actinomycetes</taxon>
        <taxon>Kitasatosporales</taxon>
        <taxon>Streptomycetaceae</taxon>
        <taxon>Actinacidiphila</taxon>
    </lineage>
</organism>
<keyword evidence="1" id="KW-0808">Transferase</keyword>
<dbReference type="CDD" id="cd04301">
    <property type="entry name" value="NAT_SF"/>
    <property type="match status" value="1"/>
</dbReference>
<dbReference type="InterPro" id="IPR016181">
    <property type="entry name" value="Acyl_CoA_acyltransferase"/>
</dbReference>
<evidence type="ECO:0000313" key="5">
    <source>
        <dbReference type="Proteomes" id="UP000595703"/>
    </source>
</evidence>
<dbReference type="RefSeq" id="WP_202232439.1">
    <property type="nucleotide sequence ID" value="NZ_AP018365.1"/>
</dbReference>
<protein>
    <recommendedName>
        <fullName evidence="3">N-acetyltransferase domain-containing protein</fullName>
    </recommendedName>
</protein>
<dbReference type="Gene3D" id="3.40.630.30">
    <property type="match status" value="1"/>
</dbReference>
<keyword evidence="5" id="KW-1185">Reference proteome</keyword>
<evidence type="ECO:0000256" key="2">
    <source>
        <dbReference type="ARBA" id="ARBA00023315"/>
    </source>
</evidence>
<dbReference type="GO" id="GO:0016747">
    <property type="term" value="F:acyltransferase activity, transferring groups other than amino-acyl groups"/>
    <property type="evidence" value="ECO:0007669"/>
    <property type="project" value="InterPro"/>
</dbReference>
<evidence type="ECO:0000313" key="4">
    <source>
        <dbReference type="EMBL" id="BBA95925.1"/>
    </source>
</evidence>
<keyword evidence="2" id="KW-0012">Acyltransferase</keyword>
<dbReference type="InterPro" id="IPR000182">
    <property type="entry name" value="GNAT_dom"/>
</dbReference>
<dbReference type="InterPro" id="IPR050832">
    <property type="entry name" value="Bact_Acetyltransf"/>
</dbReference>
<name>A0A7U3WGZ4_9ACTN</name>
<reference evidence="4 5" key="1">
    <citation type="journal article" date="2010" name="J. Bacteriol.">
        <title>Biochemical characterization of a novel indole prenyltransferase from Streptomyces sp. SN-593.</title>
        <authorList>
            <person name="Takahashi S."/>
            <person name="Takagi H."/>
            <person name="Toyoda A."/>
            <person name="Uramoto M."/>
            <person name="Nogawa T."/>
            <person name="Ueki M."/>
            <person name="Sakaki Y."/>
            <person name="Osada H."/>
        </authorList>
    </citation>
    <scope>NUCLEOTIDE SEQUENCE [LARGE SCALE GENOMIC DNA]</scope>
    <source>
        <strain evidence="4 5">SN-593</strain>
    </source>
</reference>
<accession>A0A7U3WGZ4</accession>
<dbReference type="AlphaFoldDB" id="A0A7U3WGZ4"/>
<dbReference type="Proteomes" id="UP000595703">
    <property type="component" value="Chromosome"/>
</dbReference>
<sequence>MTVAIAPLTTEHIPLAVQRYDRWFARARRPPSQRSWLADGPVRGEDLLGRLHRTPGVEAVSALDGDGGLIGHLAAVPVDLAPDDPAALRAHPRSALVPHGGHALPAGRESEVLRALYVRVAERLVADRRLAHYVDVPAGDVGTAPWSDLGFGRDRVHGLMAVKARGRQPRGVEGLAIRRAGPGDLPQIGRMAAESARRQRGTATFQPQPETALAALRVHYAAALADSRCGAWIASRRGEEIGMVLLVPARPDPVVPESSVELVEMYVDTAFRGEGISRVLLATALAWAYDAGHRYMAAQWPSASPHAAGHLPAIGFRPVAYRLARTLDHRLTGPAGTF</sequence>
<dbReference type="KEGG" id="arev:RVR_996"/>
<evidence type="ECO:0000256" key="1">
    <source>
        <dbReference type="ARBA" id="ARBA00022679"/>
    </source>
</evidence>
<evidence type="ECO:0000259" key="3">
    <source>
        <dbReference type="PROSITE" id="PS51186"/>
    </source>
</evidence>